<dbReference type="InterPro" id="IPR013083">
    <property type="entry name" value="Znf_RING/FYVE/PHD"/>
</dbReference>
<dbReference type="GO" id="GO:0003677">
    <property type="term" value="F:DNA binding"/>
    <property type="evidence" value="ECO:0007669"/>
    <property type="project" value="InterPro"/>
</dbReference>
<feature type="compositionally biased region" description="Basic and acidic residues" evidence="5">
    <location>
        <begin position="388"/>
        <end position="405"/>
    </location>
</feature>
<reference evidence="7" key="3">
    <citation type="submission" date="2025-09" db="UniProtKB">
        <authorList>
            <consortium name="Ensembl"/>
        </authorList>
    </citation>
    <scope>IDENTIFICATION</scope>
</reference>
<dbReference type="Pfam" id="PF12937">
    <property type="entry name" value="F-box-like"/>
    <property type="match status" value="1"/>
</dbReference>
<keyword evidence="2 4" id="KW-0863">Zinc-finger</keyword>
<dbReference type="InterPro" id="IPR006553">
    <property type="entry name" value="Leu-rich_rpt_Cys-con_subtyp"/>
</dbReference>
<dbReference type="EMBL" id="AFYH01127776">
    <property type="status" value="NOT_ANNOTATED_CDS"/>
    <property type="molecule type" value="Genomic_DNA"/>
</dbReference>
<dbReference type="InterPro" id="IPR002857">
    <property type="entry name" value="Znf_CXXC"/>
</dbReference>
<dbReference type="GO" id="GO:0008270">
    <property type="term" value="F:zinc ion binding"/>
    <property type="evidence" value="ECO:0007669"/>
    <property type="project" value="UniProtKB-KW"/>
</dbReference>
<dbReference type="EMBL" id="AFYH01127773">
    <property type="status" value="NOT_ANNOTATED_CDS"/>
    <property type="molecule type" value="Genomic_DNA"/>
</dbReference>
<dbReference type="eggNOG" id="KOG1633">
    <property type="taxonomic scope" value="Eukaryota"/>
</dbReference>
<proteinExistence type="predicted"/>
<dbReference type="InterPro" id="IPR050690">
    <property type="entry name" value="JHDM1_Histone_Demethylase"/>
</dbReference>
<reference evidence="8" key="1">
    <citation type="submission" date="2011-08" db="EMBL/GenBank/DDBJ databases">
        <title>The draft genome of Latimeria chalumnae.</title>
        <authorList>
            <person name="Di Palma F."/>
            <person name="Alfoldi J."/>
            <person name="Johnson J."/>
            <person name="Berlin A."/>
            <person name="Gnerre S."/>
            <person name="Jaffe D."/>
            <person name="MacCallum I."/>
            <person name="Young S."/>
            <person name="Walker B.J."/>
            <person name="Lander E."/>
            <person name="Lindblad-Toh K."/>
        </authorList>
    </citation>
    <scope>NUCLEOTIDE SEQUENCE [LARGE SCALE GENOMIC DNA]</scope>
    <source>
        <strain evidence="8">Wild caught</strain>
    </source>
</reference>
<feature type="compositionally biased region" description="Low complexity" evidence="5">
    <location>
        <begin position="315"/>
        <end position="336"/>
    </location>
</feature>
<dbReference type="PROSITE" id="PS51058">
    <property type="entry name" value="ZF_CXXC"/>
    <property type="match status" value="1"/>
</dbReference>
<evidence type="ECO:0000256" key="2">
    <source>
        <dbReference type="ARBA" id="ARBA00022771"/>
    </source>
</evidence>
<dbReference type="PANTHER" id="PTHR23123">
    <property type="entry name" value="PHD/F-BOX CONTAINING PROTEIN"/>
    <property type="match status" value="1"/>
</dbReference>
<name>H3ACC6_LATCH</name>
<evidence type="ECO:0000256" key="1">
    <source>
        <dbReference type="ARBA" id="ARBA00022723"/>
    </source>
</evidence>
<dbReference type="SMART" id="SM00367">
    <property type="entry name" value="LRR_CC"/>
    <property type="match status" value="4"/>
</dbReference>
<keyword evidence="3" id="KW-0862">Zinc</keyword>
<dbReference type="HOGENOM" id="CLU_003540_0_2_1"/>
<dbReference type="Gene3D" id="3.30.40.10">
    <property type="entry name" value="Zinc/RING finger domain, C3HC4 (zinc finger)"/>
    <property type="match status" value="1"/>
</dbReference>
<dbReference type="FunCoup" id="H3ACC6">
    <property type="interactions" value="518"/>
</dbReference>
<dbReference type="EMBL" id="AFYH01127772">
    <property type="status" value="NOT_ANNOTATED_CDS"/>
    <property type="molecule type" value="Genomic_DNA"/>
</dbReference>
<dbReference type="EMBL" id="AFYH01127777">
    <property type="status" value="NOT_ANNOTATED_CDS"/>
    <property type="molecule type" value="Genomic_DNA"/>
</dbReference>
<dbReference type="SUPFAM" id="SSF52047">
    <property type="entry name" value="RNI-like"/>
    <property type="match status" value="1"/>
</dbReference>
<dbReference type="Pfam" id="PF02008">
    <property type="entry name" value="zf-CXXC"/>
    <property type="match status" value="1"/>
</dbReference>
<dbReference type="Gene3D" id="3.80.10.10">
    <property type="entry name" value="Ribonuclease Inhibitor"/>
    <property type="match status" value="1"/>
</dbReference>
<dbReference type="Ensembl" id="ENSLACT00000007357.1">
    <property type="protein sequence ID" value="ENSLACP00000007297.1"/>
    <property type="gene ID" value="ENSLACG00000006471.1"/>
</dbReference>
<dbReference type="Pfam" id="PF16866">
    <property type="entry name" value="PHD_4"/>
    <property type="match status" value="1"/>
</dbReference>
<dbReference type="EMBL" id="AFYH01127780">
    <property type="status" value="NOT_ANNOTATED_CDS"/>
    <property type="molecule type" value="Genomic_DNA"/>
</dbReference>
<dbReference type="CDD" id="cd22180">
    <property type="entry name" value="F-box_FBXL10"/>
    <property type="match status" value="1"/>
</dbReference>
<dbReference type="STRING" id="7897.ENSLACP00000007297"/>
<dbReference type="InParanoid" id="H3ACC6"/>
<feature type="region of interest" description="Disordered" evidence="5">
    <location>
        <begin position="191"/>
        <end position="216"/>
    </location>
</feature>
<dbReference type="EMBL" id="AFYH01127774">
    <property type="status" value="NOT_ANNOTATED_CDS"/>
    <property type="molecule type" value="Genomic_DNA"/>
</dbReference>
<feature type="domain" description="CXXC-type" evidence="6">
    <location>
        <begin position="12"/>
        <end position="58"/>
    </location>
</feature>
<evidence type="ECO:0000256" key="3">
    <source>
        <dbReference type="ARBA" id="ARBA00022833"/>
    </source>
</evidence>
<evidence type="ECO:0000259" key="6">
    <source>
        <dbReference type="PROSITE" id="PS51058"/>
    </source>
</evidence>
<dbReference type="Bgee" id="ENSLACG00000006471">
    <property type="expression patterns" value="Expressed in muscle tissue and 2 other cell types or tissues"/>
</dbReference>
<organism evidence="7 8">
    <name type="scientific">Latimeria chalumnae</name>
    <name type="common">Coelacanth</name>
    <dbReference type="NCBI Taxonomy" id="7897"/>
    <lineage>
        <taxon>Eukaryota</taxon>
        <taxon>Metazoa</taxon>
        <taxon>Chordata</taxon>
        <taxon>Craniata</taxon>
        <taxon>Vertebrata</taxon>
        <taxon>Euteleostomi</taxon>
        <taxon>Coelacanthiformes</taxon>
        <taxon>Coelacanthidae</taxon>
        <taxon>Latimeria</taxon>
    </lineage>
</organism>
<dbReference type="eggNOG" id="KOG1947">
    <property type="taxonomic scope" value="Eukaryota"/>
</dbReference>
<dbReference type="OMA" id="KKMKGGH"/>
<sequence length="742" mass="83490">ISMSSSKGMGGARRRRTRCRKCDACLRTECGECHFCKDMKKFGGPGRMKQSCLKRQCTAPVLPHTAVCLVCGEAGKEDSIEEEEEKFNLSLMECTICNEIVHPGCLKVPKAFSFLQGKRGTAGEGLETPICAPVTRDPENYRNFFFFFFKNCISSLQKQRDLLHPKDQGDGTGRRRGENGEDGVRWKLTDELGVGKRKSDEPQGYKRKKEKEVPADTGPKKKFFLLQVKGGREKHLKKENCLFPNRAPVWRGWLLFALLFQKQKAPQGETESSAQSERSHHREKLERFKRMCQMLERVKNSSSSSSDSDSDSDSDSQGSEASSDGGSSHGSTGSSGRNRCQQQHARDRRLAALGFSESEDEDDGEEEEEERNGSSDNRNGKQKGRGSLQEKENHQYHPGRGERTRQGGSRRGARPAGQAGLRMAARTQFLNRPLVPSPPKPLQLERHLVKPPPDSPEPDSLPLDSGSDHVIQRDVWLAVFQYLSYRDLCVCMRVCKTWSRWCCDKRLWTKIDLSRRKSITPPMLSGIIRRQPVTLDLSWTNISKKQLMWLINRLQGLKELILSGCSWSSVSALCSAGCPYLRLLDLRWVEDIKDSHLRELVSPPADTKPGQLDSRGRLQSLTELRLAGLDMTDSSLRLVVRHIPQLTKLDLSHCGNVSDQSINLLTAANSLARETLTEINLSGCNRLTDQCLPLFKRCSSLSRIDLRACKQVTLEACQRFSEDMAPLVSFKCSEDKLLLKNS</sequence>
<evidence type="ECO:0000313" key="8">
    <source>
        <dbReference type="Proteomes" id="UP000008672"/>
    </source>
</evidence>
<dbReference type="GeneTree" id="ENSGT00940000154717"/>
<dbReference type="EMBL" id="AFYH01127778">
    <property type="status" value="NOT_ANNOTATED_CDS"/>
    <property type="molecule type" value="Genomic_DNA"/>
</dbReference>
<protein>
    <recommendedName>
        <fullName evidence="6">CXXC-type domain-containing protein</fullName>
    </recommendedName>
</protein>
<feature type="region of interest" description="Disordered" evidence="5">
    <location>
        <begin position="297"/>
        <end position="420"/>
    </location>
</feature>
<dbReference type="Proteomes" id="UP000008672">
    <property type="component" value="Unassembled WGS sequence"/>
</dbReference>
<keyword evidence="8" id="KW-1185">Reference proteome</keyword>
<accession>H3ACC6</accession>
<feature type="region of interest" description="Disordered" evidence="5">
    <location>
        <begin position="163"/>
        <end position="182"/>
    </location>
</feature>
<feature type="region of interest" description="Disordered" evidence="5">
    <location>
        <begin position="432"/>
        <end position="465"/>
    </location>
</feature>
<dbReference type="AlphaFoldDB" id="H3ACC6"/>
<dbReference type="EMBL" id="AFYH01127775">
    <property type="status" value="NOT_ANNOTATED_CDS"/>
    <property type="molecule type" value="Genomic_DNA"/>
</dbReference>
<dbReference type="InterPro" id="IPR001810">
    <property type="entry name" value="F-box_dom"/>
</dbReference>
<evidence type="ECO:0000313" key="7">
    <source>
        <dbReference type="Ensembl" id="ENSLACP00000007297.1"/>
    </source>
</evidence>
<dbReference type="InterPro" id="IPR032675">
    <property type="entry name" value="LRR_dom_sf"/>
</dbReference>
<evidence type="ECO:0000256" key="5">
    <source>
        <dbReference type="SAM" id="MobiDB-lite"/>
    </source>
</evidence>
<reference evidence="7" key="2">
    <citation type="submission" date="2025-08" db="UniProtKB">
        <authorList>
            <consortium name="Ensembl"/>
        </authorList>
    </citation>
    <scope>IDENTIFICATION</scope>
</reference>
<dbReference type="InterPro" id="IPR019787">
    <property type="entry name" value="Znf_PHD-finger"/>
</dbReference>
<evidence type="ECO:0000256" key="4">
    <source>
        <dbReference type="PROSITE-ProRule" id="PRU00509"/>
    </source>
</evidence>
<dbReference type="EMBL" id="AFYH01127779">
    <property type="status" value="NOT_ANNOTATED_CDS"/>
    <property type="molecule type" value="Genomic_DNA"/>
</dbReference>
<keyword evidence="1" id="KW-0479">Metal-binding</keyword>
<feature type="compositionally biased region" description="Basic and acidic residues" evidence="5">
    <location>
        <begin position="191"/>
        <end position="214"/>
    </location>
</feature>
<feature type="compositionally biased region" description="Acidic residues" evidence="5">
    <location>
        <begin position="357"/>
        <end position="370"/>
    </location>
</feature>